<dbReference type="KEGG" id="clz:BIU88_09590"/>
<evidence type="ECO:0000313" key="2">
    <source>
        <dbReference type="EMBL" id="AOS84358.1"/>
    </source>
</evidence>
<dbReference type="Proteomes" id="UP000095185">
    <property type="component" value="Chromosome"/>
</dbReference>
<name>A0A1D8D822_CHLLM</name>
<evidence type="ECO:0008006" key="4">
    <source>
        <dbReference type="Google" id="ProtNLM"/>
    </source>
</evidence>
<dbReference type="RefSeq" id="WP_069810550.1">
    <property type="nucleotide sequence ID" value="NZ_CP017305.1"/>
</dbReference>
<reference evidence="2" key="1">
    <citation type="submission" date="2016-09" db="EMBL/GenBank/DDBJ databases">
        <title>Genome sequence of Chlorobaculum limnaeum.</title>
        <authorList>
            <person name="Liu Z."/>
            <person name="Tank M."/>
            <person name="Bryant D.A."/>
        </authorList>
    </citation>
    <scope>NUCLEOTIDE SEQUENCE [LARGE SCALE GENOMIC DNA]</scope>
    <source>
        <strain evidence="2">DSM 1677</strain>
    </source>
</reference>
<dbReference type="EMBL" id="CP017305">
    <property type="protein sequence ID" value="AOS84358.1"/>
    <property type="molecule type" value="Genomic_DNA"/>
</dbReference>
<proteinExistence type="predicted"/>
<dbReference type="PROSITE" id="PS51257">
    <property type="entry name" value="PROKAR_LIPOPROTEIN"/>
    <property type="match status" value="1"/>
</dbReference>
<organism evidence="2 3">
    <name type="scientific">Chlorobaculum limnaeum</name>
    <dbReference type="NCBI Taxonomy" id="274537"/>
    <lineage>
        <taxon>Bacteria</taxon>
        <taxon>Pseudomonadati</taxon>
        <taxon>Chlorobiota</taxon>
        <taxon>Chlorobiia</taxon>
        <taxon>Chlorobiales</taxon>
        <taxon>Chlorobiaceae</taxon>
        <taxon>Chlorobaculum</taxon>
    </lineage>
</organism>
<protein>
    <recommendedName>
        <fullName evidence="4">Lipoprotein</fullName>
    </recommendedName>
</protein>
<keyword evidence="3" id="KW-1185">Reference proteome</keyword>
<sequence>MVRQYVMLWIIVSMIFFAVGCTDRKPVTPEEQKQEQNQGKNSDDLWKGYGDYKSSGPKYKNMPPLKK</sequence>
<dbReference type="AlphaFoldDB" id="A0A1D8D822"/>
<dbReference type="STRING" id="274537.BIU88_09590"/>
<evidence type="ECO:0000313" key="3">
    <source>
        <dbReference type="Proteomes" id="UP000095185"/>
    </source>
</evidence>
<evidence type="ECO:0000256" key="1">
    <source>
        <dbReference type="SAM" id="MobiDB-lite"/>
    </source>
</evidence>
<accession>A0A1D8D822</accession>
<gene>
    <name evidence="2" type="ORF">BIU88_09590</name>
</gene>
<feature type="region of interest" description="Disordered" evidence="1">
    <location>
        <begin position="26"/>
        <end position="67"/>
    </location>
</feature>